<dbReference type="CDD" id="cd00519">
    <property type="entry name" value="Lipase_3"/>
    <property type="match status" value="1"/>
</dbReference>
<evidence type="ECO:0000256" key="4">
    <source>
        <dbReference type="SAM" id="SignalP"/>
    </source>
</evidence>
<evidence type="ECO:0000256" key="2">
    <source>
        <dbReference type="ARBA" id="ARBA00022801"/>
    </source>
</evidence>
<dbReference type="GO" id="GO:0006629">
    <property type="term" value="P:lipid metabolic process"/>
    <property type="evidence" value="ECO:0007669"/>
    <property type="project" value="InterPro"/>
</dbReference>
<keyword evidence="4" id="KW-0732">Signal</keyword>
<evidence type="ECO:0000313" key="6">
    <source>
        <dbReference type="EMBL" id="ODV59078.1"/>
    </source>
</evidence>
<dbReference type="Gene3D" id="3.40.50.1820">
    <property type="entry name" value="alpha/beta hydrolase"/>
    <property type="match status" value="1"/>
</dbReference>
<evidence type="ECO:0000259" key="5">
    <source>
        <dbReference type="Pfam" id="PF01764"/>
    </source>
</evidence>
<feature type="compositionally biased region" description="Polar residues" evidence="3">
    <location>
        <begin position="333"/>
        <end position="342"/>
    </location>
</feature>
<protein>
    <recommendedName>
        <fullName evidence="1">triacylglycerol lipase</fullName>
        <ecNumber evidence="1">3.1.1.3</ecNumber>
    </recommendedName>
</protein>
<dbReference type="InterPro" id="IPR029058">
    <property type="entry name" value="AB_hydrolase_fold"/>
</dbReference>
<dbReference type="GO" id="GO:0004806">
    <property type="term" value="F:triacylglycerol lipase activity"/>
    <property type="evidence" value="ECO:0007669"/>
    <property type="project" value="UniProtKB-EC"/>
</dbReference>
<feature type="region of interest" description="Disordered" evidence="3">
    <location>
        <begin position="333"/>
        <end position="353"/>
    </location>
</feature>
<evidence type="ECO:0000313" key="7">
    <source>
        <dbReference type="Proteomes" id="UP000095038"/>
    </source>
</evidence>
<name>A0A1D2VBM2_9ASCO</name>
<feature type="domain" description="Fungal lipase-type" evidence="5">
    <location>
        <begin position="104"/>
        <end position="257"/>
    </location>
</feature>
<dbReference type="GeneID" id="30962469"/>
<feature type="signal peptide" evidence="4">
    <location>
        <begin position="1"/>
        <end position="22"/>
    </location>
</feature>
<dbReference type="InParanoid" id="A0A1D2VBM2"/>
<dbReference type="RefSeq" id="XP_020045385.1">
    <property type="nucleotide sequence ID" value="XM_020188833.1"/>
</dbReference>
<dbReference type="InterPro" id="IPR002921">
    <property type="entry name" value="Fungal_lipase-type"/>
</dbReference>
<dbReference type="EMBL" id="KV454488">
    <property type="protein sequence ID" value="ODV59078.1"/>
    <property type="molecule type" value="Genomic_DNA"/>
</dbReference>
<dbReference type="AlphaFoldDB" id="A0A1D2VBM2"/>
<dbReference type="OrthoDB" id="406844at2759"/>
<keyword evidence="7" id="KW-1185">Reference proteome</keyword>
<dbReference type="SUPFAM" id="SSF53474">
    <property type="entry name" value="alpha/beta-Hydrolases"/>
    <property type="match status" value="1"/>
</dbReference>
<sequence length="353" mass="40222">MMDITQLLFLFISAIAIKCCYSYSDETYDQLVQGINYCTVTSCIDHGLTLGELPDSCQLSLCINDLITSKLQIHTIFQPNKHNNDRLPGMTGFTAVNHINQEIIVAFRGSTKLIDWLTDSIAKPVPYSPILSKYKECGDSCLVHLGFYSALKNSFRVIRESVVSLRKTYPDYRLFITGHSMGAVFAILAGIEFQLSGYDPLIISYGLPKFGNMKMCEWIDEIFDTENVSYMIEANQLPQSGYITVIHRGDYVPYLPFGSLYSSAGANFFIYKKHLPHEKHDVVFQGSNLYNIKNDIDQLDQNEIDYIRSVSTSFDILHKYEHGRYFDKVTQSPQCPANVNRNDGNEEMERDYS</sequence>
<keyword evidence="2 6" id="KW-0378">Hydrolase</keyword>
<proteinExistence type="predicted"/>
<dbReference type="Proteomes" id="UP000095038">
    <property type="component" value="Unassembled WGS sequence"/>
</dbReference>
<dbReference type="PANTHER" id="PTHR46640:SF3">
    <property type="entry name" value="LIPASE LIH1-RELATED"/>
    <property type="match status" value="1"/>
</dbReference>
<evidence type="ECO:0000256" key="3">
    <source>
        <dbReference type="SAM" id="MobiDB-lite"/>
    </source>
</evidence>
<dbReference type="EC" id="3.1.1.3" evidence="1"/>
<dbReference type="STRING" id="1344418.A0A1D2VBM2"/>
<feature type="chain" id="PRO_5008910384" description="triacylglycerol lipase" evidence="4">
    <location>
        <begin position="23"/>
        <end position="353"/>
    </location>
</feature>
<dbReference type="PANTHER" id="PTHR46640">
    <property type="entry name" value="TRIACYLGLYCEROL LIPASE, PUTATIVE (AFU_ORTHOLOGUE AFUA_6G06510)-RELATED"/>
    <property type="match status" value="1"/>
</dbReference>
<dbReference type="Pfam" id="PF01764">
    <property type="entry name" value="Lipase_3"/>
    <property type="match status" value="1"/>
</dbReference>
<dbReference type="InterPro" id="IPR051299">
    <property type="entry name" value="AB_hydrolase_lip/est"/>
</dbReference>
<organism evidence="6 7">
    <name type="scientific">Ascoidea rubescens DSM 1968</name>
    <dbReference type="NCBI Taxonomy" id="1344418"/>
    <lineage>
        <taxon>Eukaryota</taxon>
        <taxon>Fungi</taxon>
        <taxon>Dikarya</taxon>
        <taxon>Ascomycota</taxon>
        <taxon>Saccharomycotina</taxon>
        <taxon>Saccharomycetes</taxon>
        <taxon>Ascoideaceae</taxon>
        <taxon>Ascoidea</taxon>
    </lineage>
</organism>
<reference evidence="7" key="1">
    <citation type="submission" date="2016-05" db="EMBL/GenBank/DDBJ databases">
        <title>Comparative genomics of biotechnologically important yeasts.</title>
        <authorList>
            <consortium name="DOE Joint Genome Institute"/>
            <person name="Riley R."/>
            <person name="Haridas S."/>
            <person name="Wolfe K.H."/>
            <person name="Lopes M.R."/>
            <person name="Hittinger C.T."/>
            <person name="Goker M."/>
            <person name="Salamov A."/>
            <person name="Wisecaver J."/>
            <person name="Long T.M."/>
            <person name="Aerts A.L."/>
            <person name="Barry K."/>
            <person name="Choi C."/>
            <person name="Clum A."/>
            <person name="Coughlan A.Y."/>
            <person name="Deshpande S."/>
            <person name="Douglass A.P."/>
            <person name="Hanson S.J."/>
            <person name="Klenk H.-P."/>
            <person name="Labutti K."/>
            <person name="Lapidus A."/>
            <person name="Lindquist E."/>
            <person name="Lipzen A."/>
            <person name="Meier-Kolthoff J.P."/>
            <person name="Ohm R.A."/>
            <person name="Otillar R.P."/>
            <person name="Pangilinan J."/>
            <person name="Peng Y."/>
            <person name="Rokas A."/>
            <person name="Rosa C.A."/>
            <person name="Scheuner C."/>
            <person name="Sibirny A.A."/>
            <person name="Slot J.C."/>
            <person name="Stielow J.B."/>
            <person name="Sun H."/>
            <person name="Kurtzman C.P."/>
            <person name="Blackwell M."/>
            <person name="Grigoriev I.V."/>
            <person name="Jeffries T.W."/>
        </authorList>
    </citation>
    <scope>NUCLEOTIDE SEQUENCE [LARGE SCALE GENOMIC DNA]</scope>
    <source>
        <strain evidence="7">DSM 1968</strain>
    </source>
</reference>
<evidence type="ECO:0000256" key="1">
    <source>
        <dbReference type="ARBA" id="ARBA00013279"/>
    </source>
</evidence>
<dbReference type="FunCoup" id="A0A1D2VBM2">
    <property type="interactions" value="7"/>
</dbReference>
<gene>
    <name evidence="6" type="ORF">ASCRUDRAFT_116075</name>
</gene>
<accession>A0A1D2VBM2</accession>